<comment type="caution">
    <text evidence="1">The sequence shown here is derived from an EMBL/GenBank/DDBJ whole genome shotgun (WGS) entry which is preliminary data.</text>
</comment>
<accession>A0A7U7J4N8</accession>
<dbReference type="Proteomes" id="UP000019184">
    <property type="component" value="Unassembled WGS sequence"/>
</dbReference>
<protein>
    <submittedName>
        <fullName evidence="1">Uncharacterized protein</fullName>
    </submittedName>
</protein>
<sequence length="81" mass="8446">MPRRRFAGRIVPEDPPAPVAVYPVAESQPAMLSLLIPVGDTSSPAGAGCVLIFYGGALDEENVSGGCCGRLERLQHHSISG</sequence>
<gene>
    <name evidence="1" type="ORF">BN874_2900009</name>
</gene>
<evidence type="ECO:0000313" key="2">
    <source>
        <dbReference type="Proteomes" id="UP000019184"/>
    </source>
</evidence>
<organism evidence="1 2">
    <name type="scientific">Candidatus Contendobacter odensis Run_B_J11</name>
    <dbReference type="NCBI Taxonomy" id="1400861"/>
    <lineage>
        <taxon>Bacteria</taxon>
        <taxon>Pseudomonadati</taxon>
        <taxon>Pseudomonadota</taxon>
        <taxon>Gammaproteobacteria</taxon>
        <taxon>Candidatus Competibacteraceae</taxon>
        <taxon>Candidatus Contendibacter</taxon>
    </lineage>
</organism>
<proteinExistence type="predicted"/>
<keyword evidence="2" id="KW-1185">Reference proteome</keyword>
<dbReference type="AlphaFoldDB" id="A0A7U7J4N8"/>
<reference evidence="1 2" key="1">
    <citation type="journal article" date="2014" name="ISME J.">
        <title>Candidatus Competibacter-lineage genomes retrieved from metagenomes reveal functional metabolic diversity.</title>
        <authorList>
            <person name="McIlroy S.J."/>
            <person name="Albertsen M."/>
            <person name="Andresen E.K."/>
            <person name="Saunders A.M."/>
            <person name="Kristiansen R."/>
            <person name="Stokholm-Bjerregaard M."/>
            <person name="Nielsen K.L."/>
            <person name="Nielsen P.H."/>
        </authorList>
    </citation>
    <scope>NUCLEOTIDE SEQUENCE [LARGE SCALE GENOMIC DNA]</scope>
    <source>
        <strain evidence="1 2">Run_B_J11</strain>
    </source>
</reference>
<name>A0A7U7J4N8_9GAMM</name>
<dbReference type="EMBL" id="CBTK010000213">
    <property type="protein sequence ID" value="CDH45830.1"/>
    <property type="molecule type" value="Genomic_DNA"/>
</dbReference>
<evidence type="ECO:0000313" key="1">
    <source>
        <dbReference type="EMBL" id="CDH45830.1"/>
    </source>
</evidence>